<comment type="caution">
    <text evidence="2">The sequence shown here is derived from an EMBL/GenBank/DDBJ whole genome shotgun (WGS) entry which is preliminary data.</text>
</comment>
<dbReference type="Proteomes" id="UP000037035">
    <property type="component" value="Unassembled WGS sequence"/>
</dbReference>
<protein>
    <submittedName>
        <fullName evidence="2">Uncharacterized protein</fullName>
    </submittedName>
</protein>
<feature type="non-terminal residue" evidence="2">
    <location>
        <position position="1"/>
    </location>
</feature>
<evidence type="ECO:0000256" key="1">
    <source>
        <dbReference type="SAM" id="MobiDB-lite"/>
    </source>
</evidence>
<gene>
    <name evidence="2" type="ORF">VP01_9915g1</name>
</gene>
<feature type="region of interest" description="Disordered" evidence="1">
    <location>
        <begin position="51"/>
        <end position="77"/>
    </location>
</feature>
<name>A0A0L6U5E2_9BASI</name>
<keyword evidence="3" id="KW-1185">Reference proteome</keyword>
<dbReference type="VEuPathDB" id="FungiDB:VP01_9915g1"/>
<reference evidence="2 3" key="1">
    <citation type="submission" date="2015-08" db="EMBL/GenBank/DDBJ databases">
        <title>Next Generation Sequencing and Analysis of the Genome of Puccinia sorghi L Schw, the Causal Agent of Maize Common Rust.</title>
        <authorList>
            <person name="Rochi L."/>
            <person name="Burguener G."/>
            <person name="Darino M."/>
            <person name="Turjanski A."/>
            <person name="Kreff E."/>
            <person name="Dieguez M.J."/>
            <person name="Sacco F."/>
        </authorList>
    </citation>
    <scope>NUCLEOTIDE SEQUENCE [LARGE SCALE GENOMIC DNA]</scope>
    <source>
        <strain evidence="2 3">RO10H11247</strain>
    </source>
</reference>
<sequence length="77" mass="8567">PQWIPLRDPNPSNKNDLMDILEKNDITSFKFFKSQNITHGHMSSWGLSDGIISKGGSTRNPSTLDLRPTRRFGAAPG</sequence>
<dbReference type="AlphaFoldDB" id="A0A0L6U5E2"/>
<accession>A0A0L6U5E2</accession>
<evidence type="ECO:0000313" key="3">
    <source>
        <dbReference type="Proteomes" id="UP000037035"/>
    </source>
</evidence>
<dbReference type="EMBL" id="LAVV01015620">
    <property type="protein sequence ID" value="KNZ43739.1"/>
    <property type="molecule type" value="Genomic_DNA"/>
</dbReference>
<organism evidence="2 3">
    <name type="scientific">Puccinia sorghi</name>
    <dbReference type="NCBI Taxonomy" id="27349"/>
    <lineage>
        <taxon>Eukaryota</taxon>
        <taxon>Fungi</taxon>
        <taxon>Dikarya</taxon>
        <taxon>Basidiomycota</taxon>
        <taxon>Pucciniomycotina</taxon>
        <taxon>Pucciniomycetes</taxon>
        <taxon>Pucciniales</taxon>
        <taxon>Pucciniaceae</taxon>
        <taxon>Puccinia</taxon>
    </lineage>
</organism>
<proteinExistence type="predicted"/>
<evidence type="ECO:0000313" key="2">
    <source>
        <dbReference type="EMBL" id="KNZ43739.1"/>
    </source>
</evidence>